<evidence type="ECO:0000259" key="3">
    <source>
        <dbReference type="PROSITE" id="PS51740"/>
    </source>
</evidence>
<keyword evidence="1" id="KW-0238">DNA-binding</keyword>
<dbReference type="RefSeq" id="WP_109872803.1">
    <property type="nucleotide sequence ID" value="NZ_QGNA01000005.1"/>
</dbReference>
<dbReference type="EMBL" id="QGNA01000005">
    <property type="protein sequence ID" value="PWS35158.1"/>
    <property type="molecule type" value="Genomic_DNA"/>
</dbReference>
<protein>
    <submittedName>
        <fullName evidence="4">AbrB family transcriptional regulator</fullName>
    </submittedName>
</protein>
<dbReference type="InterPro" id="IPR037914">
    <property type="entry name" value="SpoVT-AbrB_sf"/>
</dbReference>
<name>A0A317FCA5_9PROT</name>
<comment type="caution">
    <text evidence="4">The sequence shown here is derived from an EMBL/GenBank/DDBJ whole genome shotgun (WGS) entry which is preliminary data.</text>
</comment>
<reference evidence="5" key="1">
    <citation type="submission" date="2018-05" db="EMBL/GenBank/DDBJ databases">
        <authorList>
            <person name="Du Z."/>
            <person name="Wang X."/>
        </authorList>
    </citation>
    <scope>NUCLEOTIDE SEQUENCE [LARGE SCALE GENOMIC DNA]</scope>
    <source>
        <strain evidence="5">CQN31</strain>
    </source>
</reference>
<dbReference type="Gene3D" id="2.10.260.10">
    <property type="match status" value="1"/>
</dbReference>
<accession>A0A317FCA5</accession>
<dbReference type="GO" id="GO:0003677">
    <property type="term" value="F:DNA binding"/>
    <property type="evidence" value="ECO:0007669"/>
    <property type="project" value="UniProtKB-UniRule"/>
</dbReference>
<keyword evidence="5" id="KW-1185">Reference proteome</keyword>
<dbReference type="OrthoDB" id="9811597at2"/>
<feature type="domain" description="SpoVT-AbrB" evidence="3">
    <location>
        <begin position="3"/>
        <end position="48"/>
    </location>
</feature>
<dbReference type="PROSITE" id="PS51740">
    <property type="entry name" value="SPOVT_ABRB"/>
    <property type="match status" value="1"/>
</dbReference>
<proteinExistence type="predicted"/>
<dbReference type="SUPFAM" id="SSF89447">
    <property type="entry name" value="AbrB/MazE/MraZ-like"/>
    <property type="match status" value="1"/>
</dbReference>
<evidence type="ECO:0000313" key="5">
    <source>
        <dbReference type="Proteomes" id="UP000245765"/>
    </source>
</evidence>
<keyword evidence="2" id="KW-0175">Coiled coil</keyword>
<evidence type="ECO:0000256" key="1">
    <source>
        <dbReference type="PROSITE-ProRule" id="PRU01076"/>
    </source>
</evidence>
<dbReference type="NCBIfam" id="TIGR01439">
    <property type="entry name" value="lp_hng_hel_AbrB"/>
    <property type="match status" value="1"/>
</dbReference>
<gene>
    <name evidence="4" type="ORF">DFH01_22890</name>
</gene>
<dbReference type="Proteomes" id="UP000245765">
    <property type="component" value="Unassembled WGS sequence"/>
</dbReference>
<dbReference type="InterPro" id="IPR007159">
    <property type="entry name" value="SpoVT-AbrB_dom"/>
</dbReference>
<dbReference type="AlphaFoldDB" id="A0A317FCA5"/>
<feature type="coiled-coil region" evidence="2">
    <location>
        <begin position="69"/>
        <end position="96"/>
    </location>
</feature>
<sequence>MGSVRVTVDAEGRLVLPEEIRQSLGIVGGGTLDLRVTGDELRAVSWEARLKRVRELIPAWKPGDPLMSEELIADRRAEARRDLEEYERDIARRGKAP</sequence>
<organism evidence="4 5">
    <name type="scientific">Falsiroseomonas bella</name>
    <dbReference type="NCBI Taxonomy" id="2184016"/>
    <lineage>
        <taxon>Bacteria</taxon>
        <taxon>Pseudomonadati</taxon>
        <taxon>Pseudomonadota</taxon>
        <taxon>Alphaproteobacteria</taxon>
        <taxon>Acetobacterales</taxon>
        <taxon>Roseomonadaceae</taxon>
        <taxon>Falsiroseomonas</taxon>
    </lineage>
</organism>
<evidence type="ECO:0000256" key="2">
    <source>
        <dbReference type="SAM" id="Coils"/>
    </source>
</evidence>
<evidence type="ECO:0000313" key="4">
    <source>
        <dbReference type="EMBL" id="PWS35158.1"/>
    </source>
</evidence>